<accession>A0ABT5JW03</accession>
<organism evidence="3 4">
    <name type="scientific">Janthinobacterium fluminis</name>
    <dbReference type="NCBI Taxonomy" id="2987524"/>
    <lineage>
        <taxon>Bacteria</taxon>
        <taxon>Pseudomonadati</taxon>
        <taxon>Pseudomonadota</taxon>
        <taxon>Betaproteobacteria</taxon>
        <taxon>Burkholderiales</taxon>
        <taxon>Oxalobacteraceae</taxon>
        <taxon>Janthinobacterium</taxon>
    </lineage>
</organism>
<dbReference type="PANTHER" id="PTHR16320">
    <property type="entry name" value="SPHINGOMYELINASE FAMILY MEMBER"/>
    <property type="match status" value="1"/>
</dbReference>
<name>A0ABT5JW03_9BURK</name>
<dbReference type="InterPro" id="IPR005135">
    <property type="entry name" value="Endo/exonuclease/phosphatase"/>
</dbReference>
<dbReference type="RefSeq" id="WP_273669568.1">
    <property type="nucleotide sequence ID" value="NZ_JAQQXR010000001.1"/>
</dbReference>
<gene>
    <name evidence="3" type="ORF">OIK44_04825</name>
</gene>
<evidence type="ECO:0000313" key="3">
    <source>
        <dbReference type="EMBL" id="MDC8756909.1"/>
    </source>
</evidence>
<dbReference type="SUPFAM" id="SSF56219">
    <property type="entry name" value="DNase I-like"/>
    <property type="match status" value="1"/>
</dbReference>
<evidence type="ECO:0000256" key="1">
    <source>
        <dbReference type="ARBA" id="ARBA00022801"/>
    </source>
</evidence>
<keyword evidence="4" id="KW-1185">Reference proteome</keyword>
<evidence type="ECO:0000259" key="2">
    <source>
        <dbReference type="Pfam" id="PF03372"/>
    </source>
</evidence>
<dbReference type="PANTHER" id="PTHR16320:SF1">
    <property type="entry name" value="SPHINGOMYELINASE DDB_G0288017"/>
    <property type="match status" value="1"/>
</dbReference>
<dbReference type="EMBL" id="JAQQXR010000001">
    <property type="protein sequence ID" value="MDC8756909.1"/>
    <property type="molecule type" value="Genomic_DNA"/>
</dbReference>
<proteinExistence type="predicted"/>
<reference evidence="3 4" key="1">
    <citation type="submission" date="2022-10" db="EMBL/GenBank/DDBJ databases">
        <title>Janthinobacterium sp. hw3 Genome sequencing.</title>
        <authorList>
            <person name="Park S."/>
        </authorList>
    </citation>
    <scope>NUCLEOTIDE SEQUENCE [LARGE SCALE GENOMIC DNA]</scope>
    <source>
        <strain evidence="4">hw3</strain>
    </source>
</reference>
<protein>
    <submittedName>
        <fullName evidence="3">Sphingomyelin phosphodiesterase</fullName>
    </submittedName>
</protein>
<dbReference type="InterPro" id="IPR036691">
    <property type="entry name" value="Endo/exonu/phosph_ase_sf"/>
</dbReference>
<dbReference type="Proteomes" id="UP001221208">
    <property type="component" value="Unassembled WGS sequence"/>
</dbReference>
<dbReference type="CDD" id="cd09078">
    <property type="entry name" value="nSMase"/>
    <property type="match status" value="1"/>
</dbReference>
<evidence type="ECO:0000313" key="4">
    <source>
        <dbReference type="Proteomes" id="UP001221208"/>
    </source>
</evidence>
<dbReference type="Pfam" id="PF03372">
    <property type="entry name" value="Exo_endo_phos"/>
    <property type="match status" value="1"/>
</dbReference>
<feature type="domain" description="Endonuclease/exonuclease/phosphatase" evidence="2">
    <location>
        <begin position="30"/>
        <end position="296"/>
    </location>
</feature>
<dbReference type="InterPro" id="IPR038772">
    <property type="entry name" value="Sph/SMPD2-like"/>
</dbReference>
<dbReference type="InterPro" id="IPR017766">
    <property type="entry name" value="Sphingomyelinase/PLipase_C"/>
</dbReference>
<keyword evidence="1" id="KW-0378">Hydrolase</keyword>
<dbReference type="Gene3D" id="3.60.10.10">
    <property type="entry name" value="Endonuclease/exonuclease/phosphatase"/>
    <property type="match status" value="1"/>
</dbReference>
<sequence length="716" mass="79610">MAETDHRLRLVTMNVQLMTQDAIFNQDAVNKRADIIADAFLNRPWPDVICLNEMFDDEARGRIKDKLSAIWPHIHEKFGPTRSLDFTDKYTVIGSIIAGLKAGNPLLALPFDIAVTKIAAKLELPVNSGLMVLSRYPIKDAIFVSYADYAEDDRLADKGVALVKIARADKCIYNILATHMQAAYEHMDDHADVRRVQLRQIKQLIDDKATKDFVTDARAATIVCGDLNIQGALPSRQEWDDVFANGSSVPFFTTTTRDAWPLFMAPGKWGLNDPCITNREIQKGRASRLDYVLLKDPADPMLEPVERPRFAVHRMFLVNPGLSDHIGLAAEINLFNEHCSPAGALDITDRIGQFNQSLDNGGMVWLHLSGRGSWSLTSDAATFFEVYLPENLSQVLGSQYMTDLRNIDHAAGAWKHGDEPRLSPRASTFVLPVDSFFVRAFRRDDRPGPVSFGYYRHLGTSPYDSIGLNPQTDAVGLDWVALATISVNPPMEFWFNARVRAAASGVAHHSRFELINPAKHDLKLRIVHRSDPGSAVGEVEWGRTSGSDVLLEVGADQPGDQFAYIQVTRNQPTQEGFSARWFTTLNFLVYDYGEPPTLVCVDESGLDIAGGDEIELSMRPDAFGGEVVLLALREDVDRGEEVTLPGPGHNEWASLDTGYVSQLEITIREDEFADDDMETSFFPPLPDAVGSSSFQIMLEPGTGEYRLKVKVAREPE</sequence>
<comment type="caution">
    <text evidence="3">The sequence shown here is derived from an EMBL/GenBank/DDBJ whole genome shotgun (WGS) entry which is preliminary data.</text>
</comment>